<dbReference type="STRING" id="4537.A0A0E0K0A9"/>
<dbReference type="AlphaFoldDB" id="A0A0E0K0A9"/>
<sequence>MEIKEESKEYSVDNDMMLKMKLKTSQSMDVLGNEAETVFIKKNKAEAEKNESDVSTAKLPKGYVEPWDYNLNNYPITLPIRRPHSGDPAIRDEEEFGQSSSNRDHDGELTTAKELGLEDVAKPELLFFQLPLSFPLPRAEPVTEENTDINDDVNTEVTASDWSDQKRRHESIQGCRLEELPGGLMGKILVYNSGKLKMKLGDALFDVSAGMKCEFLQEVVAINTREKHFCSLGKIRKRLIVTPDIDYLLDI</sequence>
<dbReference type="HOGENOM" id="CLU_052742_1_0_1"/>
<protein>
    <recommendedName>
        <fullName evidence="4">DNA-directed RNA polymerase III subunit RPC4</fullName>
    </recommendedName>
</protein>
<dbReference type="EnsemblPlants" id="OPUNC02G16250.1">
    <property type="protein sequence ID" value="OPUNC02G16250.1"/>
    <property type="gene ID" value="OPUNC02G16250"/>
</dbReference>
<dbReference type="Pfam" id="PF05132">
    <property type="entry name" value="RNA_pol_Rpc4"/>
    <property type="match status" value="1"/>
</dbReference>
<dbReference type="OMA" id="GSECIFA"/>
<feature type="region of interest" description="Disordered" evidence="1">
    <location>
        <begin position="82"/>
        <end position="107"/>
    </location>
</feature>
<evidence type="ECO:0000313" key="2">
    <source>
        <dbReference type="EnsemblPlants" id="OPUNC02G16250.1"/>
    </source>
</evidence>
<organism evidence="2">
    <name type="scientific">Oryza punctata</name>
    <name type="common">Red rice</name>
    <dbReference type="NCBI Taxonomy" id="4537"/>
    <lineage>
        <taxon>Eukaryota</taxon>
        <taxon>Viridiplantae</taxon>
        <taxon>Streptophyta</taxon>
        <taxon>Embryophyta</taxon>
        <taxon>Tracheophyta</taxon>
        <taxon>Spermatophyta</taxon>
        <taxon>Magnoliopsida</taxon>
        <taxon>Liliopsida</taxon>
        <taxon>Poales</taxon>
        <taxon>Poaceae</taxon>
        <taxon>BOP clade</taxon>
        <taxon>Oryzoideae</taxon>
        <taxon>Oryzeae</taxon>
        <taxon>Oryzinae</taxon>
        <taxon>Oryza</taxon>
    </lineage>
</organism>
<dbReference type="InterPro" id="IPR007811">
    <property type="entry name" value="RPC4"/>
</dbReference>
<accession>A0A0E0K0A9</accession>
<dbReference type="PANTHER" id="PTHR13408:SF10">
    <property type="entry name" value="RNA POLYMERASE III SUBUNIT C4"/>
    <property type="match status" value="1"/>
</dbReference>
<dbReference type="GO" id="GO:0003677">
    <property type="term" value="F:DNA binding"/>
    <property type="evidence" value="ECO:0007669"/>
    <property type="project" value="InterPro"/>
</dbReference>
<dbReference type="Gramene" id="OPUNC02G16250.1">
    <property type="protein sequence ID" value="OPUNC02G16250.1"/>
    <property type="gene ID" value="OPUNC02G16250"/>
</dbReference>
<dbReference type="eggNOG" id="KOG3122">
    <property type="taxonomic scope" value="Eukaryota"/>
</dbReference>
<evidence type="ECO:0008006" key="4">
    <source>
        <dbReference type="Google" id="ProtNLM"/>
    </source>
</evidence>
<dbReference type="GO" id="GO:0042797">
    <property type="term" value="P:tRNA transcription by RNA polymerase III"/>
    <property type="evidence" value="ECO:0007669"/>
    <property type="project" value="TreeGrafter"/>
</dbReference>
<dbReference type="GO" id="GO:0005666">
    <property type="term" value="C:RNA polymerase III complex"/>
    <property type="evidence" value="ECO:0007669"/>
    <property type="project" value="InterPro"/>
</dbReference>
<reference evidence="2" key="2">
    <citation type="submission" date="2018-05" db="EMBL/GenBank/DDBJ databases">
        <title>OpunRS2 (Oryza punctata Reference Sequence Version 2).</title>
        <authorList>
            <person name="Zhang J."/>
            <person name="Kudrna D."/>
            <person name="Lee S."/>
            <person name="Talag J."/>
            <person name="Welchert J."/>
            <person name="Wing R.A."/>
        </authorList>
    </citation>
    <scope>NUCLEOTIDE SEQUENCE [LARGE SCALE GENOMIC DNA]</scope>
</reference>
<evidence type="ECO:0000256" key="1">
    <source>
        <dbReference type="SAM" id="MobiDB-lite"/>
    </source>
</evidence>
<proteinExistence type="predicted"/>
<reference evidence="2" key="1">
    <citation type="submission" date="2015-04" db="UniProtKB">
        <authorList>
            <consortium name="EnsemblPlants"/>
        </authorList>
    </citation>
    <scope>IDENTIFICATION</scope>
</reference>
<evidence type="ECO:0000313" key="3">
    <source>
        <dbReference type="Proteomes" id="UP000026962"/>
    </source>
</evidence>
<dbReference type="Proteomes" id="UP000026962">
    <property type="component" value="Chromosome 2"/>
</dbReference>
<keyword evidence="3" id="KW-1185">Reference proteome</keyword>
<name>A0A0E0K0A9_ORYPU</name>
<dbReference type="PANTHER" id="PTHR13408">
    <property type="entry name" value="DNA-DIRECTED RNA POLYMERASE III"/>
    <property type="match status" value="1"/>
</dbReference>